<name>A0ABD6CFL2_9EURY</name>
<gene>
    <name evidence="1" type="ORF">ACFR9U_14495</name>
</gene>
<reference evidence="1 2" key="1">
    <citation type="journal article" date="2019" name="Int. J. Syst. Evol. Microbiol.">
        <title>The Global Catalogue of Microorganisms (GCM) 10K type strain sequencing project: providing services to taxonomists for standard genome sequencing and annotation.</title>
        <authorList>
            <consortium name="The Broad Institute Genomics Platform"/>
            <consortium name="The Broad Institute Genome Sequencing Center for Infectious Disease"/>
            <person name="Wu L."/>
            <person name="Ma J."/>
        </authorList>
    </citation>
    <scope>NUCLEOTIDE SEQUENCE [LARGE SCALE GENOMIC DNA]</scope>
    <source>
        <strain evidence="1 2">CGMCC 1.12125</strain>
    </source>
</reference>
<keyword evidence="2" id="KW-1185">Reference proteome</keyword>
<evidence type="ECO:0000313" key="1">
    <source>
        <dbReference type="EMBL" id="MFD1588188.1"/>
    </source>
</evidence>
<comment type="caution">
    <text evidence="1">The sequence shown here is derived from an EMBL/GenBank/DDBJ whole genome shotgun (WGS) entry which is preliminary data.</text>
</comment>
<dbReference type="EMBL" id="JBHUDJ010000009">
    <property type="protein sequence ID" value="MFD1588188.1"/>
    <property type="molecule type" value="Genomic_DNA"/>
</dbReference>
<evidence type="ECO:0008006" key="3">
    <source>
        <dbReference type="Google" id="ProtNLM"/>
    </source>
</evidence>
<dbReference type="RefSeq" id="WP_282594424.1">
    <property type="nucleotide sequence ID" value="NZ_JALLGV010000011.1"/>
</dbReference>
<accession>A0ABD6CFL2</accession>
<sequence length="44" mass="5119">MYTIERGSDLYQRVKAYSQENSIRHLRAYRELIEKGLAADGNSD</sequence>
<proteinExistence type="predicted"/>
<evidence type="ECO:0000313" key="2">
    <source>
        <dbReference type="Proteomes" id="UP001597119"/>
    </source>
</evidence>
<protein>
    <recommendedName>
        <fullName evidence="3">DUF2202 domain-containing protein</fullName>
    </recommendedName>
</protein>
<dbReference type="Proteomes" id="UP001597119">
    <property type="component" value="Unassembled WGS sequence"/>
</dbReference>
<dbReference type="AlphaFoldDB" id="A0ABD6CFL2"/>
<organism evidence="1 2">
    <name type="scientific">Halorientalis brevis</name>
    <dbReference type="NCBI Taxonomy" id="1126241"/>
    <lineage>
        <taxon>Archaea</taxon>
        <taxon>Methanobacteriati</taxon>
        <taxon>Methanobacteriota</taxon>
        <taxon>Stenosarchaea group</taxon>
        <taxon>Halobacteria</taxon>
        <taxon>Halobacteriales</taxon>
        <taxon>Haloarculaceae</taxon>
        <taxon>Halorientalis</taxon>
    </lineage>
</organism>